<dbReference type="STRING" id="56107.Cylst_0093"/>
<evidence type="ECO:0000313" key="2">
    <source>
        <dbReference type="Proteomes" id="UP000010475"/>
    </source>
</evidence>
<evidence type="ECO:0000313" key="1">
    <source>
        <dbReference type="EMBL" id="AFZ22471.1"/>
    </source>
</evidence>
<gene>
    <name evidence="1" type="ORF">Cylst_0093</name>
</gene>
<keyword evidence="2" id="KW-1185">Reference proteome</keyword>
<dbReference type="Proteomes" id="UP000010475">
    <property type="component" value="Chromosome"/>
</dbReference>
<organism evidence="1 2">
    <name type="scientific">Cylindrospermum stagnale PCC 7417</name>
    <dbReference type="NCBI Taxonomy" id="56107"/>
    <lineage>
        <taxon>Bacteria</taxon>
        <taxon>Bacillati</taxon>
        <taxon>Cyanobacteriota</taxon>
        <taxon>Cyanophyceae</taxon>
        <taxon>Nostocales</taxon>
        <taxon>Nostocaceae</taxon>
        <taxon>Cylindrospermum</taxon>
    </lineage>
</organism>
<accession>K9WRQ9</accession>
<dbReference type="AlphaFoldDB" id="K9WRQ9"/>
<sequence length="91" mass="9899">MVENKNTCAIFTLNQSAAAFAQFFHIQEVPVFPTGHNIAPRQIVATVLHISASKECEFHHLGSGLTFSHLSLSTFRVIVAAYQAGEDVAVD</sequence>
<dbReference type="KEGG" id="csg:Cylst_0093"/>
<name>K9WRQ9_9NOST</name>
<dbReference type="eggNOG" id="COG2135">
    <property type="taxonomic scope" value="Bacteria"/>
</dbReference>
<dbReference type="EMBL" id="CP003642">
    <property type="protein sequence ID" value="AFZ22471.1"/>
    <property type="molecule type" value="Genomic_DNA"/>
</dbReference>
<dbReference type="RefSeq" id="WP_015205730.1">
    <property type="nucleotide sequence ID" value="NC_019757.1"/>
</dbReference>
<proteinExistence type="predicted"/>
<dbReference type="OrthoDB" id="9782620at2"/>
<dbReference type="HOGENOM" id="CLU_2422017_0_0_3"/>
<protein>
    <submittedName>
        <fullName evidence="1">Uncharacterized protein</fullName>
    </submittedName>
</protein>
<reference evidence="1 2" key="1">
    <citation type="submission" date="2012-06" db="EMBL/GenBank/DDBJ databases">
        <title>Finished chromosome of genome of Cylindrospermum stagnale PCC 7417.</title>
        <authorList>
            <consortium name="US DOE Joint Genome Institute"/>
            <person name="Gugger M."/>
            <person name="Coursin T."/>
            <person name="Rippka R."/>
            <person name="Tandeau De Marsac N."/>
            <person name="Huntemann M."/>
            <person name="Wei C.-L."/>
            <person name="Han J."/>
            <person name="Detter J.C."/>
            <person name="Han C."/>
            <person name="Tapia R."/>
            <person name="Chen A."/>
            <person name="Kyrpides N."/>
            <person name="Mavromatis K."/>
            <person name="Markowitz V."/>
            <person name="Szeto E."/>
            <person name="Ivanova N."/>
            <person name="Pagani I."/>
            <person name="Pati A."/>
            <person name="Goodwin L."/>
            <person name="Nordberg H.P."/>
            <person name="Cantor M.N."/>
            <person name="Hua S.X."/>
            <person name="Woyke T."/>
            <person name="Kerfeld C.A."/>
        </authorList>
    </citation>
    <scope>NUCLEOTIDE SEQUENCE [LARGE SCALE GENOMIC DNA]</scope>
    <source>
        <strain evidence="1 2">PCC 7417</strain>
    </source>
</reference>